<gene>
    <name evidence="9" type="ORF">KBTEX_03176</name>
</gene>
<dbReference type="InterPro" id="IPR001633">
    <property type="entry name" value="EAL_dom"/>
</dbReference>
<dbReference type="InterPro" id="IPR035919">
    <property type="entry name" value="EAL_sf"/>
</dbReference>
<keyword evidence="4 5" id="KW-0472">Membrane</keyword>
<dbReference type="InterPro" id="IPR042240">
    <property type="entry name" value="CHASE_sf"/>
</dbReference>
<dbReference type="Gene3D" id="3.30.450.350">
    <property type="entry name" value="CHASE domain"/>
    <property type="match status" value="1"/>
</dbReference>
<evidence type="ECO:0000259" key="7">
    <source>
        <dbReference type="PROSITE" id="PS50883"/>
    </source>
</evidence>
<dbReference type="PANTHER" id="PTHR33121">
    <property type="entry name" value="CYCLIC DI-GMP PHOSPHODIESTERASE PDEF"/>
    <property type="match status" value="1"/>
</dbReference>
<dbReference type="PROSITE" id="PS50883">
    <property type="entry name" value="EAL"/>
    <property type="match status" value="1"/>
</dbReference>
<dbReference type="Pfam" id="PF00990">
    <property type="entry name" value="GGDEF"/>
    <property type="match status" value="1"/>
</dbReference>
<dbReference type="NCBIfam" id="TIGR00254">
    <property type="entry name" value="GGDEF"/>
    <property type="match status" value="1"/>
</dbReference>
<dbReference type="SMART" id="SM00267">
    <property type="entry name" value="GGDEF"/>
    <property type="match status" value="1"/>
</dbReference>
<dbReference type="AlphaFoldDB" id="A0A5B8RII3"/>
<evidence type="ECO:0000259" key="6">
    <source>
        <dbReference type="PROSITE" id="PS50839"/>
    </source>
</evidence>
<comment type="subcellular location">
    <subcellularLocation>
        <location evidence="1">Membrane</location>
    </subcellularLocation>
</comment>
<proteinExistence type="predicted"/>
<keyword evidence="3 5" id="KW-1133">Transmembrane helix</keyword>
<name>A0A5B8RII3_9ZZZZ</name>
<evidence type="ECO:0000313" key="9">
    <source>
        <dbReference type="EMBL" id="QEA06835.1"/>
    </source>
</evidence>
<dbReference type="Pfam" id="PF03924">
    <property type="entry name" value="CHASE"/>
    <property type="match status" value="1"/>
</dbReference>
<dbReference type="SUPFAM" id="SSF55073">
    <property type="entry name" value="Nucleotide cyclase"/>
    <property type="match status" value="1"/>
</dbReference>
<accession>A0A5B8RII3</accession>
<sequence>MTGARWDIDGTPEAGKSAYGRRTHTRPRLPAWLLPVVVAVFGLTVSLLVTYAAYHHERGRADTAFRIAAREHVTAITQTWRQQFASVREIADLFQVKQVVTRKDFSRLARSILARHPTIEALEWVPRITHLGREIFIARVRAEFPGFTIRDLSATGELVRAPRREEYYPILYVEPFTENRRALGFDPSDNEARSNAIRAAIDRAELSASASTSLVQDSGNEPAILVFVPVFQHNGNIHTRGTRGLAEGVFKVHALVTDALAVLRSQGLRITVSDVTGRDSRETLHTRTFEDDPPAWYQWSGGQHLAHVWSTGGRTYSAAVAATGARFAYDLRGPAVALGLSLGLTALATWLVGQMTRRERAVRELADQRATQLDHLSRHDALTGLLNRAGFQQEIELALSRVREEPTRQTSLCLVDLDQFKLINDVCGHEAGDALMRRLARRLSELIDTGDCVARLGGDEFGILLHRHGAEQAREAAARYLHTVETTRFSWGERLFPVTASAGIVEINAGTESTASAMSKADAACYIAKDHGRNRIHVFREDDHLSDRYRTEMTWVSAIREALDENRLSLYCQPILPCRQGGGKGESRRRRLELLLRMRDRDGEIIVPGTFLPAAERYGLMPSIDRWVVGNLIRTIRPHDRKDTLWFVNLSGQTLGDLTFCDFILHTLHHHDMAPESLCFEITETAVISNHATARTFIQRLRSVGCRFALDDFGSGMASFSYLKELEVDFLKIDGGFVRGMPNDRLDRAVTGAIQRLARELGISTIAEFVEDERIFREVRELGIDYAQGYLFGRPTPIERYLHRPRGPNLTIIHGHRPS</sequence>
<dbReference type="PANTHER" id="PTHR33121:SF23">
    <property type="entry name" value="CYCLIC DI-GMP PHOSPHODIESTERASE PDEB"/>
    <property type="match status" value="1"/>
</dbReference>
<evidence type="ECO:0008006" key="10">
    <source>
        <dbReference type="Google" id="ProtNLM"/>
    </source>
</evidence>
<dbReference type="GO" id="GO:0007165">
    <property type="term" value="P:signal transduction"/>
    <property type="evidence" value="ECO:0007669"/>
    <property type="project" value="UniProtKB-ARBA"/>
</dbReference>
<dbReference type="EMBL" id="MN079176">
    <property type="protein sequence ID" value="QEA06835.1"/>
    <property type="molecule type" value="Genomic_DNA"/>
</dbReference>
<dbReference type="FunFam" id="3.30.70.270:FF:000001">
    <property type="entry name" value="Diguanylate cyclase domain protein"/>
    <property type="match status" value="1"/>
</dbReference>
<reference evidence="9" key="1">
    <citation type="submission" date="2019-06" db="EMBL/GenBank/DDBJ databases">
        <authorList>
            <person name="Murdoch R.W."/>
            <person name="Fathepure B."/>
        </authorList>
    </citation>
    <scope>NUCLEOTIDE SEQUENCE</scope>
</reference>
<dbReference type="SMART" id="SM01079">
    <property type="entry name" value="CHASE"/>
    <property type="match status" value="1"/>
</dbReference>
<evidence type="ECO:0000259" key="8">
    <source>
        <dbReference type="PROSITE" id="PS50887"/>
    </source>
</evidence>
<dbReference type="InterPro" id="IPR050706">
    <property type="entry name" value="Cyclic-di-GMP_PDE-like"/>
</dbReference>
<evidence type="ECO:0000256" key="1">
    <source>
        <dbReference type="ARBA" id="ARBA00004370"/>
    </source>
</evidence>
<dbReference type="Gene3D" id="3.20.20.450">
    <property type="entry name" value="EAL domain"/>
    <property type="match status" value="1"/>
</dbReference>
<feature type="domain" description="GGDEF" evidence="8">
    <location>
        <begin position="408"/>
        <end position="541"/>
    </location>
</feature>
<feature type="domain" description="EAL" evidence="7">
    <location>
        <begin position="552"/>
        <end position="809"/>
    </location>
</feature>
<dbReference type="GO" id="GO:0071111">
    <property type="term" value="F:cyclic-guanylate-specific phosphodiesterase activity"/>
    <property type="evidence" value="ECO:0007669"/>
    <property type="project" value="InterPro"/>
</dbReference>
<keyword evidence="2 5" id="KW-0812">Transmembrane</keyword>
<dbReference type="SMART" id="SM00052">
    <property type="entry name" value="EAL"/>
    <property type="match status" value="1"/>
</dbReference>
<dbReference type="Gene3D" id="3.30.70.270">
    <property type="match status" value="1"/>
</dbReference>
<protein>
    <recommendedName>
        <fullName evidence="10">EAL domain</fullName>
    </recommendedName>
</protein>
<evidence type="ECO:0000256" key="3">
    <source>
        <dbReference type="ARBA" id="ARBA00022989"/>
    </source>
</evidence>
<evidence type="ECO:0000256" key="2">
    <source>
        <dbReference type="ARBA" id="ARBA00022692"/>
    </source>
</evidence>
<dbReference type="InterPro" id="IPR029787">
    <property type="entry name" value="Nucleotide_cyclase"/>
</dbReference>
<dbReference type="InterPro" id="IPR000160">
    <property type="entry name" value="GGDEF_dom"/>
</dbReference>
<feature type="domain" description="CHASE" evidence="6">
    <location>
        <begin position="96"/>
        <end position="263"/>
    </location>
</feature>
<evidence type="ECO:0000256" key="5">
    <source>
        <dbReference type="SAM" id="Phobius"/>
    </source>
</evidence>
<dbReference type="InterPro" id="IPR006189">
    <property type="entry name" value="CHASE_dom"/>
</dbReference>
<feature type="transmembrane region" description="Helical" evidence="5">
    <location>
        <begin position="31"/>
        <end position="54"/>
    </location>
</feature>
<dbReference type="GO" id="GO:0016020">
    <property type="term" value="C:membrane"/>
    <property type="evidence" value="ECO:0007669"/>
    <property type="project" value="UniProtKB-SubCell"/>
</dbReference>
<dbReference type="InterPro" id="IPR043128">
    <property type="entry name" value="Rev_trsase/Diguanyl_cyclase"/>
</dbReference>
<evidence type="ECO:0000256" key="4">
    <source>
        <dbReference type="ARBA" id="ARBA00023136"/>
    </source>
</evidence>
<dbReference type="CDD" id="cd01948">
    <property type="entry name" value="EAL"/>
    <property type="match status" value="1"/>
</dbReference>
<dbReference type="SUPFAM" id="SSF141868">
    <property type="entry name" value="EAL domain-like"/>
    <property type="match status" value="1"/>
</dbReference>
<organism evidence="9">
    <name type="scientific">uncultured organism</name>
    <dbReference type="NCBI Taxonomy" id="155900"/>
    <lineage>
        <taxon>unclassified sequences</taxon>
        <taxon>environmental samples</taxon>
    </lineage>
</organism>
<dbReference type="PROSITE" id="PS50839">
    <property type="entry name" value="CHASE"/>
    <property type="match status" value="1"/>
</dbReference>
<dbReference type="CDD" id="cd01949">
    <property type="entry name" value="GGDEF"/>
    <property type="match status" value="1"/>
</dbReference>
<dbReference type="Pfam" id="PF00563">
    <property type="entry name" value="EAL"/>
    <property type="match status" value="1"/>
</dbReference>
<dbReference type="PROSITE" id="PS50887">
    <property type="entry name" value="GGDEF"/>
    <property type="match status" value="1"/>
</dbReference>